<feature type="compositionally biased region" description="Basic and acidic residues" evidence="1">
    <location>
        <begin position="264"/>
        <end position="274"/>
    </location>
</feature>
<keyword evidence="3" id="KW-1185">Reference proteome</keyword>
<feature type="region of interest" description="Disordered" evidence="1">
    <location>
        <begin position="195"/>
        <end position="350"/>
    </location>
</feature>
<proteinExistence type="predicted"/>
<accession>A0AAD1XQ55</accession>
<comment type="caution">
    <text evidence="2">The sequence shown here is derived from an EMBL/GenBank/DDBJ whole genome shotgun (WGS) entry which is preliminary data.</text>
</comment>
<evidence type="ECO:0000313" key="3">
    <source>
        <dbReference type="Proteomes" id="UP001295684"/>
    </source>
</evidence>
<feature type="compositionally biased region" description="Polar residues" evidence="1">
    <location>
        <begin position="340"/>
        <end position="350"/>
    </location>
</feature>
<feature type="compositionally biased region" description="Polar residues" evidence="1">
    <location>
        <begin position="58"/>
        <end position="75"/>
    </location>
</feature>
<organism evidence="2 3">
    <name type="scientific">Euplotes crassus</name>
    <dbReference type="NCBI Taxonomy" id="5936"/>
    <lineage>
        <taxon>Eukaryota</taxon>
        <taxon>Sar</taxon>
        <taxon>Alveolata</taxon>
        <taxon>Ciliophora</taxon>
        <taxon>Intramacronucleata</taxon>
        <taxon>Spirotrichea</taxon>
        <taxon>Hypotrichia</taxon>
        <taxon>Euplotida</taxon>
        <taxon>Euplotidae</taxon>
        <taxon>Moneuplotes</taxon>
    </lineage>
</organism>
<feature type="region of interest" description="Disordered" evidence="1">
    <location>
        <begin position="40"/>
        <end position="94"/>
    </location>
</feature>
<evidence type="ECO:0000256" key="1">
    <source>
        <dbReference type="SAM" id="MobiDB-lite"/>
    </source>
</evidence>
<protein>
    <submittedName>
        <fullName evidence="2">Uncharacterized protein</fullName>
    </submittedName>
</protein>
<feature type="compositionally biased region" description="Basic residues" evidence="1">
    <location>
        <begin position="79"/>
        <end position="94"/>
    </location>
</feature>
<feature type="compositionally biased region" description="Low complexity" evidence="1">
    <location>
        <begin position="275"/>
        <end position="286"/>
    </location>
</feature>
<dbReference type="AlphaFoldDB" id="A0AAD1XQ55"/>
<gene>
    <name evidence="2" type="ORF">ECRASSUSDP1_LOCUS17850</name>
</gene>
<reference evidence="2" key="1">
    <citation type="submission" date="2023-07" db="EMBL/GenBank/DDBJ databases">
        <authorList>
            <consortium name="AG Swart"/>
            <person name="Singh M."/>
            <person name="Singh A."/>
            <person name="Seah K."/>
            <person name="Emmerich C."/>
        </authorList>
    </citation>
    <scope>NUCLEOTIDE SEQUENCE</scope>
    <source>
        <strain evidence="2">DP1</strain>
    </source>
</reference>
<dbReference type="EMBL" id="CAMPGE010018041">
    <property type="protein sequence ID" value="CAI2376480.1"/>
    <property type="molecule type" value="Genomic_DNA"/>
</dbReference>
<feature type="compositionally biased region" description="Basic and acidic residues" evidence="1">
    <location>
        <begin position="217"/>
        <end position="243"/>
    </location>
</feature>
<sequence>MKVLCLRRIVQRVKPFLQLLMILLRQITLSSVSRLFLRKENSKRESSQGNHSVKKENQVNSGQIKKRQSQQNVLVSNKGLRRRSGVKSNCKNKRNKRLTIANDISLRNRILSPNEENKQPIIRIHQSFKSPKNPQIPSIINDEDYPTCENIDIKFFQNTSKENELEQSEERKLITSKCTLKFKGSVKKRAFPKKMSIINPSLGPNKKYLNSKPKQKSSNEKTKSSNEKTKNVKKGNKDIDIKAKPLKKNLKSKNNSKNTRLKKKHEEQIKDCSHSENSSVSQVSKRSASKIDETKIDPPVSKFKQEPKPEVPQTSGINIDIGSNKIVEKFKQPKADNEESNSQYSYDFIE</sequence>
<evidence type="ECO:0000313" key="2">
    <source>
        <dbReference type="EMBL" id="CAI2376480.1"/>
    </source>
</evidence>
<name>A0AAD1XQ55_EUPCR</name>
<feature type="compositionally biased region" description="Basic and acidic residues" evidence="1">
    <location>
        <begin position="326"/>
        <end position="337"/>
    </location>
</feature>
<dbReference type="Proteomes" id="UP001295684">
    <property type="component" value="Unassembled WGS sequence"/>
</dbReference>